<dbReference type="AlphaFoldDB" id="A0A6J4K9G8"/>
<accession>A0A6J4K9G8</accession>
<gene>
    <name evidence="2" type="ORF">AVDCRST_MAG89-368</name>
</gene>
<sequence>MPRSKGSVPMPRPGREVVQARSVGPPRTVFGRVPCAWASG</sequence>
<reference evidence="2" key="1">
    <citation type="submission" date="2020-02" db="EMBL/GenBank/DDBJ databases">
        <authorList>
            <person name="Meier V. D."/>
        </authorList>
    </citation>
    <scope>NUCLEOTIDE SEQUENCE</scope>
    <source>
        <strain evidence="2">AVDCRST_MAG89</strain>
    </source>
</reference>
<name>A0A6J4K9G8_9BACT</name>
<dbReference type="EMBL" id="CADCTV010000086">
    <property type="protein sequence ID" value="CAA9299662.1"/>
    <property type="molecule type" value="Genomic_DNA"/>
</dbReference>
<organism evidence="2">
    <name type="scientific">uncultured Gemmatimonadota bacterium</name>
    <dbReference type="NCBI Taxonomy" id="203437"/>
    <lineage>
        <taxon>Bacteria</taxon>
        <taxon>Pseudomonadati</taxon>
        <taxon>Gemmatimonadota</taxon>
        <taxon>environmental samples</taxon>
    </lineage>
</organism>
<feature type="region of interest" description="Disordered" evidence="1">
    <location>
        <begin position="1"/>
        <end position="23"/>
    </location>
</feature>
<proteinExistence type="predicted"/>
<evidence type="ECO:0000313" key="2">
    <source>
        <dbReference type="EMBL" id="CAA9299662.1"/>
    </source>
</evidence>
<protein>
    <submittedName>
        <fullName evidence="2">Uncharacterized protein</fullName>
    </submittedName>
</protein>
<evidence type="ECO:0000256" key="1">
    <source>
        <dbReference type="SAM" id="MobiDB-lite"/>
    </source>
</evidence>